<dbReference type="PROSITE" id="PS00107">
    <property type="entry name" value="PROTEIN_KINASE_ATP"/>
    <property type="match status" value="1"/>
</dbReference>
<dbReference type="PROSITE" id="PS50011">
    <property type="entry name" value="PROTEIN_KINASE_DOM"/>
    <property type="match status" value="1"/>
</dbReference>
<evidence type="ECO:0000256" key="5">
    <source>
        <dbReference type="PROSITE-ProRule" id="PRU10141"/>
    </source>
</evidence>
<dbReference type="EMBL" id="CP036434">
    <property type="protein sequence ID" value="QDV07353.1"/>
    <property type="molecule type" value="Genomic_DNA"/>
</dbReference>
<keyword evidence="4 5" id="KW-0067">ATP-binding</keyword>
<keyword evidence="6" id="KW-0472">Membrane</keyword>
<dbReference type="GO" id="GO:0004674">
    <property type="term" value="F:protein serine/threonine kinase activity"/>
    <property type="evidence" value="ECO:0007669"/>
    <property type="project" value="UniProtKB-EC"/>
</dbReference>
<feature type="transmembrane region" description="Helical" evidence="6">
    <location>
        <begin position="275"/>
        <end position="294"/>
    </location>
</feature>
<dbReference type="CDD" id="cd14014">
    <property type="entry name" value="STKc_PknB_like"/>
    <property type="match status" value="1"/>
</dbReference>
<dbReference type="InterPro" id="IPR008271">
    <property type="entry name" value="Ser/Thr_kinase_AS"/>
</dbReference>
<dbReference type="Proteomes" id="UP000320390">
    <property type="component" value="Chromosome"/>
</dbReference>
<organism evidence="8 9">
    <name type="scientific">Saltatorellus ferox</name>
    <dbReference type="NCBI Taxonomy" id="2528018"/>
    <lineage>
        <taxon>Bacteria</taxon>
        <taxon>Pseudomonadati</taxon>
        <taxon>Planctomycetota</taxon>
        <taxon>Planctomycetia</taxon>
        <taxon>Planctomycetia incertae sedis</taxon>
        <taxon>Saltatorellus</taxon>
    </lineage>
</organism>
<dbReference type="AlphaFoldDB" id="A0A518ETE5"/>
<sequence length="420" mass="45211">MDHPGDLLGRYRLLRQLGAGGMGSVWLATRADGSFEREVALKVLHQELQEGELAARFQREREILGAMDAPGIARILDAGQAQDGRPYLVMEAVIGQPIDAWCATHHPTTSARLELVIQAAHALAHAHARGVIHRDLKPGNLLVTAAGQVKLIDFGIARWTERALGSGAFVTQGPLGYLTPEFASPEQLAAETITAASDVYSLAKVARSILPEAAVTGDLAIVLGTALQRIPEERYDSAASFALDLENVASEKPVLIRRIGRWKRSQRWLWRNRDLAGAAVLAAALLVAAVGVSVKRFRSARAALQRAEIEHALITSARAGLNQSLERFARAGLATVQAGDAPEPVRHQILGALTEVALGHGAPELKLTTAQACEDLLEEWRRARDPESASSREFTQLSGTLTEWATSLRAAAAAEIPKKP</sequence>
<feature type="domain" description="Protein kinase" evidence="7">
    <location>
        <begin position="11"/>
        <end position="314"/>
    </location>
</feature>
<name>A0A518ETE5_9BACT</name>
<evidence type="ECO:0000256" key="4">
    <source>
        <dbReference type="ARBA" id="ARBA00022840"/>
    </source>
</evidence>
<evidence type="ECO:0000259" key="7">
    <source>
        <dbReference type="PROSITE" id="PS50011"/>
    </source>
</evidence>
<dbReference type="Gene3D" id="3.30.200.20">
    <property type="entry name" value="Phosphorylase Kinase, domain 1"/>
    <property type="match status" value="1"/>
</dbReference>
<dbReference type="PANTHER" id="PTHR43289:SF34">
    <property type="entry name" value="SERINE_THREONINE-PROTEIN KINASE YBDM-RELATED"/>
    <property type="match status" value="1"/>
</dbReference>
<evidence type="ECO:0000256" key="6">
    <source>
        <dbReference type="SAM" id="Phobius"/>
    </source>
</evidence>
<dbReference type="InterPro" id="IPR011009">
    <property type="entry name" value="Kinase-like_dom_sf"/>
</dbReference>
<keyword evidence="3 8" id="KW-0418">Kinase</keyword>
<dbReference type="EC" id="2.7.11.1" evidence="8"/>
<evidence type="ECO:0000313" key="9">
    <source>
        <dbReference type="Proteomes" id="UP000320390"/>
    </source>
</evidence>
<evidence type="ECO:0000313" key="8">
    <source>
        <dbReference type="EMBL" id="QDV07353.1"/>
    </source>
</evidence>
<dbReference type="SUPFAM" id="SSF56112">
    <property type="entry name" value="Protein kinase-like (PK-like)"/>
    <property type="match status" value="1"/>
</dbReference>
<dbReference type="SMART" id="SM00220">
    <property type="entry name" value="S_TKc"/>
    <property type="match status" value="1"/>
</dbReference>
<dbReference type="GO" id="GO:0005524">
    <property type="term" value="F:ATP binding"/>
    <property type="evidence" value="ECO:0007669"/>
    <property type="project" value="UniProtKB-UniRule"/>
</dbReference>
<keyword evidence="1 8" id="KW-0808">Transferase</keyword>
<evidence type="ECO:0000256" key="1">
    <source>
        <dbReference type="ARBA" id="ARBA00022679"/>
    </source>
</evidence>
<dbReference type="RefSeq" id="WP_145198311.1">
    <property type="nucleotide sequence ID" value="NZ_CP036434.1"/>
</dbReference>
<dbReference type="PANTHER" id="PTHR43289">
    <property type="entry name" value="MITOGEN-ACTIVATED PROTEIN KINASE KINASE KINASE 20-RELATED"/>
    <property type="match status" value="1"/>
</dbReference>
<feature type="binding site" evidence="5">
    <location>
        <position position="42"/>
    </location>
    <ligand>
        <name>ATP</name>
        <dbReference type="ChEBI" id="CHEBI:30616"/>
    </ligand>
</feature>
<keyword evidence="9" id="KW-1185">Reference proteome</keyword>
<proteinExistence type="predicted"/>
<dbReference type="Pfam" id="PF00069">
    <property type="entry name" value="Pkinase"/>
    <property type="match status" value="1"/>
</dbReference>
<keyword evidence="6" id="KW-0812">Transmembrane</keyword>
<dbReference type="InterPro" id="IPR017441">
    <property type="entry name" value="Protein_kinase_ATP_BS"/>
</dbReference>
<dbReference type="InterPro" id="IPR000719">
    <property type="entry name" value="Prot_kinase_dom"/>
</dbReference>
<protein>
    <submittedName>
        <fullName evidence="8">Serine/threonine-protein kinase PknA</fullName>
        <ecNumber evidence="8">2.7.11.1</ecNumber>
    </submittedName>
</protein>
<gene>
    <name evidence="8" type="primary">pknA_2</name>
    <name evidence="8" type="ORF">Poly30_28770</name>
</gene>
<reference evidence="8 9" key="1">
    <citation type="submission" date="2019-02" db="EMBL/GenBank/DDBJ databases">
        <title>Deep-cultivation of Planctomycetes and their phenomic and genomic characterization uncovers novel biology.</title>
        <authorList>
            <person name="Wiegand S."/>
            <person name="Jogler M."/>
            <person name="Boedeker C."/>
            <person name="Pinto D."/>
            <person name="Vollmers J."/>
            <person name="Rivas-Marin E."/>
            <person name="Kohn T."/>
            <person name="Peeters S.H."/>
            <person name="Heuer A."/>
            <person name="Rast P."/>
            <person name="Oberbeckmann S."/>
            <person name="Bunk B."/>
            <person name="Jeske O."/>
            <person name="Meyerdierks A."/>
            <person name="Storesund J.E."/>
            <person name="Kallscheuer N."/>
            <person name="Luecker S."/>
            <person name="Lage O.M."/>
            <person name="Pohl T."/>
            <person name="Merkel B.J."/>
            <person name="Hornburger P."/>
            <person name="Mueller R.-W."/>
            <person name="Bruemmer F."/>
            <person name="Labrenz M."/>
            <person name="Spormann A.M."/>
            <person name="Op den Camp H."/>
            <person name="Overmann J."/>
            <person name="Amann R."/>
            <person name="Jetten M.S.M."/>
            <person name="Mascher T."/>
            <person name="Medema M.H."/>
            <person name="Devos D.P."/>
            <person name="Kaster A.-K."/>
            <person name="Ovreas L."/>
            <person name="Rohde M."/>
            <person name="Galperin M.Y."/>
            <person name="Jogler C."/>
        </authorList>
    </citation>
    <scope>NUCLEOTIDE SEQUENCE [LARGE SCALE GENOMIC DNA]</scope>
    <source>
        <strain evidence="8 9">Poly30</strain>
    </source>
</reference>
<dbReference type="Gene3D" id="1.10.510.10">
    <property type="entry name" value="Transferase(Phosphotransferase) domain 1"/>
    <property type="match status" value="1"/>
</dbReference>
<evidence type="ECO:0000256" key="3">
    <source>
        <dbReference type="ARBA" id="ARBA00022777"/>
    </source>
</evidence>
<accession>A0A518ETE5</accession>
<keyword evidence="6" id="KW-1133">Transmembrane helix</keyword>
<dbReference type="PROSITE" id="PS00108">
    <property type="entry name" value="PROTEIN_KINASE_ST"/>
    <property type="match status" value="1"/>
</dbReference>
<keyword evidence="2 5" id="KW-0547">Nucleotide-binding</keyword>
<evidence type="ECO:0000256" key="2">
    <source>
        <dbReference type="ARBA" id="ARBA00022741"/>
    </source>
</evidence>
<dbReference type="OrthoDB" id="428645at2"/>